<accession>A0AA88J6Q9</accession>
<dbReference type="SUPFAM" id="SSF52058">
    <property type="entry name" value="L domain-like"/>
    <property type="match status" value="1"/>
</dbReference>
<dbReference type="GO" id="GO:0006952">
    <property type="term" value="P:defense response"/>
    <property type="evidence" value="ECO:0007669"/>
    <property type="project" value="UniProtKB-KW"/>
</dbReference>
<evidence type="ECO:0000256" key="1">
    <source>
        <dbReference type="ARBA" id="ARBA00022821"/>
    </source>
</evidence>
<proteinExistence type="predicted"/>
<dbReference type="EMBL" id="BTGU01000148">
    <property type="protein sequence ID" value="GMN63367.1"/>
    <property type="molecule type" value="Genomic_DNA"/>
</dbReference>
<gene>
    <name evidence="2" type="ORF">TIFTF001_032449</name>
</gene>
<evidence type="ECO:0000313" key="2">
    <source>
        <dbReference type="EMBL" id="GMN63367.1"/>
    </source>
</evidence>
<dbReference type="AlphaFoldDB" id="A0AA88J6Q9"/>
<comment type="caution">
    <text evidence="2">The sequence shown here is derived from an EMBL/GenBank/DDBJ whole genome shotgun (WGS) entry which is preliminary data.</text>
</comment>
<keyword evidence="1" id="KW-0611">Plant defense</keyword>
<dbReference type="PANTHER" id="PTHR36766:SF63">
    <property type="entry name" value="NB-ARC DOMAIN-CONTAINING PROTEIN"/>
    <property type="match status" value="1"/>
</dbReference>
<name>A0AA88J6Q9_FICCA</name>
<dbReference type="InterPro" id="IPR032675">
    <property type="entry name" value="LRR_dom_sf"/>
</dbReference>
<organism evidence="2 3">
    <name type="scientific">Ficus carica</name>
    <name type="common">Common fig</name>
    <dbReference type="NCBI Taxonomy" id="3494"/>
    <lineage>
        <taxon>Eukaryota</taxon>
        <taxon>Viridiplantae</taxon>
        <taxon>Streptophyta</taxon>
        <taxon>Embryophyta</taxon>
        <taxon>Tracheophyta</taxon>
        <taxon>Spermatophyta</taxon>
        <taxon>Magnoliopsida</taxon>
        <taxon>eudicotyledons</taxon>
        <taxon>Gunneridae</taxon>
        <taxon>Pentapetalae</taxon>
        <taxon>rosids</taxon>
        <taxon>fabids</taxon>
        <taxon>Rosales</taxon>
        <taxon>Moraceae</taxon>
        <taxon>Ficeae</taxon>
        <taxon>Ficus</taxon>
    </lineage>
</organism>
<protein>
    <submittedName>
        <fullName evidence="2">Uncharacterized protein</fullName>
    </submittedName>
</protein>
<dbReference type="Gene3D" id="3.80.10.10">
    <property type="entry name" value="Ribonuclease Inhibitor"/>
    <property type="match status" value="1"/>
</dbReference>
<dbReference type="Proteomes" id="UP001187192">
    <property type="component" value="Unassembled WGS sequence"/>
</dbReference>
<dbReference type="PANTHER" id="PTHR36766">
    <property type="entry name" value="PLANT BROAD-SPECTRUM MILDEW RESISTANCE PROTEIN RPW8"/>
    <property type="match status" value="1"/>
</dbReference>
<reference evidence="2" key="1">
    <citation type="submission" date="2023-07" db="EMBL/GenBank/DDBJ databases">
        <title>draft genome sequence of fig (Ficus carica).</title>
        <authorList>
            <person name="Takahashi T."/>
            <person name="Nishimura K."/>
        </authorList>
    </citation>
    <scope>NUCLEOTIDE SEQUENCE</scope>
</reference>
<evidence type="ECO:0000313" key="3">
    <source>
        <dbReference type="Proteomes" id="UP001187192"/>
    </source>
</evidence>
<keyword evidence="3" id="KW-1185">Reference proteome</keyword>
<sequence>MDVLFRWMSFFQEIKQHESGGVIRYKMHDVIYDLVQSVTNSDYNILDRCYTTPTSFTQIRHSSVVRDFRSSTVILEELHQASHLRTPCLKILDGSMSYLLLLKYLDSPHTAIRKLPSEIEGCLKITHIENAEPGFRGFKIREGIESFGLYCGSDDGCPNINPEEEFVVNRNQTSLETLTGNLAALKSLTIRWCEEHSSLPQSLQNLGALESLEISDCHSLSSLPQSIIVARCREERDEDWPKIAHVPYKLIESPSLKRRREEGSSSSK</sequence>